<dbReference type="InterPro" id="IPR026581">
    <property type="entry name" value="TCP10L/CENPJ"/>
</dbReference>
<gene>
    <name evidence="5" type="ORF">PBRA_007804</name>
</gene>
<evidence type="ECO:0000313" key="5">
    <source>
        <dbReference type="EMBL" id="CEP00070.1"/>
    </source>
</evidence>
<dbReference type="PANTHER" id="PTHR10331">
    <property type="entry name" value="T COMPLEX PROTEIN 10"/>
    <property type="match status" value="1"/>
</dbReference>
<feature type="coiled-coil region" evidence="2">
    <location>
        <begin position="95"/>
        <end position="206"/>
    </location>
</feature>
<feature type="domain" description="Centromere protein J C-terminal" evidence="4">
    <location>
        <begin position="338"/>
        <end position="367"/>
    </location>
</feature>
<feature type="compositionally biased region" description="Polar residues" evidence="3">
    <location>
        <begin position="491"/>
        <end position="510"/>
    </location>
</feature>
<dbReference type="PANTHER" id="PTHR10331:SF6">
    <property type="entry name" value="SPINDLE ASSEMBLY ABNORMAL 4"/>
    <property type="match status" value="1"/>
</dbReference>
<organism evidence="5 6">
    <name type="scientific">Plasmodiophora brassicae</name>
    <name type="common">Clubroot disease agent</name>
    <dbReference type="NCBI Taxonomy" id="37360"/>
    <lineage>
        <taxon>Eukaryota</taxon>
        <taxon>Sar</taxon>
        <taxon>Rhizaria</taxon>
        <taxon>Endomyxa</taxon>
        <taxon>Phytomyxea</taxon>
        <taxon>Plasmodiophorida</taxon>
        <taxon>Plasmodiophoridae</taxon>
        <taxon>Plasmodiophora</taxon>
    </lineage>
</organism>
<keyword evidence="6" id="KW-1185">Reference proteome</keyword>
<dbReference type="OMA" id="QTDNFEK"/>
<keyword evidence="2" id="KW-0175">Coiled coil</keyword>
<evidence type="ECO:0000313" key="6">
    <source>
        <dbReference type="Proteomes" id="UP000039324"/>
    </source>
</evidence>
<feature type="region of interest" description="Disordered" evidence="3">
    <location>
        <begin position="302"/>
        <end position="331"/>
    </location>
</feature>
<reference evidence="5 6" key="1">
    <citation type="submission" date="2015-02" db="EMBL/GenBank/DDBJ databases">
        <authorList>
            <person name="Chooi Y.-H."/>
        </authorList>
    </citation>
    <scope>NUCLEOTIDE SEQUENCE [LARGE SCALE GENOMIC DNA]</scope>
    <source>
        <strain evidence="5">E3</strain>
    </source>
</reference>
<dbReference type="STRING" id="37360.A0A0G4IXM0"/>
<evidence type="ECO:0000256" key="3">
    <source>
        <dbReference type="SAM" id="MobiDB-lite"/>
    </source>
</evidence>
<dbReference type="Gene3D" id="2.60.450.20">
    <property type="match status" value="1"/>
</dbReference>
<dbReference type="InterPro" id="IPR047002">
    <property type="entry name" value="Tcp10_C_sf"/>
</dbReference>
<dbReference type="AlphaFoldDB" id="A0A0G4IXM0"/>
<protein>
    <recommendedName>
        <fullName evidence="4">Centromere protein J C-terminal domain-containing protein</fullName>
    </recommendedName>
</protein>
<proteinExistence type="inferred from homology"/>
<accession>A0A0G4IXM0</accession>
<dbReference type="OrthoDB" id="10252174at2759"/>
<evidence type="ECO:0000256" key="1">
    <source>
        <dbReference type="ARBA" id="ARBA00005627"/>
    </source>
</evidence>
<feature type="domain" description="Centromere protein J C-terminal" evidence="4">
    <location>
        <begin position="424"/>
        <end position="454"/>
    </location>
</feature>
<dbReference type="Pfam" id="PF07202">
    <property type="entry name" value="Tcp10_C"/>
    <property type="match status" value="2"/>
</dbReference>
<dbReference type="Proteomes" id="UP000039324">
    <property type="component" value="Unassembled WGS sequence"/>
</dbReference>
<comment type="similarity">
    <text evidence="1">Belongs to the TCP10 family.</text>
</comment>
<name>A0A0G4IXM0_PLABS</name>
<evidence type="ECO:0000259" key="4">
    <source>
        <dbReference type="Pfam" id="PF07202"/>
    </source>
</evidence>
<feature type="region of interest" description="Disordered" evidence="3">
    <location>
        <begin position="1"/>
        <end position="62"/>
    </location>
</feature>
<dbReference type="EMBL" id="CDSF01000097">
    <property type="protein sequence ID" value="CEP00070.1"/>
    <property type="molecule type" value="Genomic_DNA"/>
</dbReference>
<dbReference type="InterPro" id="IPR009852">
    <property type="entry name" value="CENPJ_C_dom"/>
</dbReference>
<feature type="compositionally biased region" description="Low complexity" evidence="3">
    <location>
        <begin position="45"/>
        <end position="57"/>
    </location>
</feature>
<feature type="region of interest" description="Disordered" evidence="3">
    <location>
        <begin position="491"/>
        <end position="516"/>
    </location>
</feature>
<feature type="compositionally biased region" description="Basic and acidic residues" evidence="3">
    <location>
        <begin position="29"/>
        <end position="38"/>
    </location>
</feature>
<evidence type="ECO:0000256" key="2">
    <source>
        <dbReference type="SAM" id="Coils"/>
    </source>
</evidence>
<sequence>MAVPVGQGAPDQENRPPQPFSWAQRRRNDKRDLDEFQRVEQLVTRSAAPKRPAAAQRPRPEGLVHRFYQTASSSVPAPDDVRGLVPGLESRRELNAATKAELGRLRAKIESLTSELASAREQLAAAASNAVAAADCALLAKQNAKLRERNRELLYQVKQLQDRAASTADSLEADKAAFAAEKAKHLKEVRKQKAELDRQAQLALQAQLPDRHVRERVEAAEQALRAVQDRSHASLAKLKAEISRQKLEIDNLKEANSQLRLELHEQEKSRIAAWAAVEAAAPRLPRPDGVVVQRHVRPSSIAEAPPVSLAGPPDTNASPVQDQNSLPKTEPADDVVAQRVVHPGGKVVTRYSDGTKVIEFPNGAVKTVNADGIVVVRFANGDERKIFADREEYRYKADGILHVTLASGVQTFDFASGQKEVHYPDGSKQITFPDGVVKVVQANGDEEVRFCNGLVHRVVDGKVSVHHPNRREAVDAPKPQLSQTFAFGQQASSKITPGQLSRTRPSQSTHIDGMFH</sequence>
<feature type="compositionally biased region" description="Polar residues" evidence="3">
    <location>
        <begin position="315"/>
        <end position="327"/>
    </location>
</feature>
<feature type="coiled-coil region" evidence="2">
    <location>
        <begin position="235"/>
        <end position="269"/>
    </location>
</feature>